<organism evidence="2 3">
    <name type="scientific">Nesidiocoris tenuis</name>
    <dbReference type="NCBI Taxonomy" id="355587"/>
    <lineage>
        <taxon>Eukaryota</taxon>
        <taxon>Metazoa</taxon>
        <taxon>Ecdysozoa</taxon>
        <taxon>Arthropoda</taxon>
        <taxon>Hexapoda</taxon>
        <taxon>Insecta</taxon>
        <taxon>Pterygota</taxon>
        <taxon>Neoptera</taxon>
        <taxon>Paraneoptera</taxon>
        <taxon>Hemiptera</taxon>
        <taxon>Heteroptera</taxon>
        <taxon>Panheteroptera</taxon>
        <taxon>Cimicomorpha</taxon>
        <taxon>Miridae</taxon>
        <taxon>Dicyphina</taxon>
        <taxon>Nesidiocoris</taxon>
    </lineage>
</organism>
<gene>
    <name evidence="2" type="ORF">NTEN_LOCUS4454</name>
</gene>
<feature type="non-terminal residue" evidence="2">
    <location>
        <position position="315"/>
    </location>
</feature>
<dbReference type="Proteomes" id="UP000479000">
    <property type="component" value="Unassembled WGS sequence"/>
</dbReference>
<keyword evidence="3" id="KW-1185">Reference proteome</keyword>
<evidence type="ECO:0000256" key="1">
    <source>
        <dbReference type="SAM" id="MobiDB-lite"/>
    </source>
</evidence>
<dbReference type="EMBL" id="CADCXU010006615">
    <property type="protein sequence ID" value="CAA9998160.1"/>
    <property type="molecule type" value="Genomic_DNA"/>
</dbReference>
<evidence type="ECO:0000313" key="3">
    <source>
        <dbReference type="Proteomes" id="UP000479000"/>
    </source>
</evidence>
<dbReference type="AlphaFoldDB" id="A0A6H5G626"/>
<accession>A0A6H5G626</accession>
<protein>
    <submittedName>
        <fullName evidence="2">Uncharacterized protein</fullName>
    </submittedName>
</protein>
<name>A0A6H5G626_9HEMI</name>
<proteinExistence type="predicted"/>
<feature type="region of interest" description="Disordered" evidence="1">
    <location>
        <begin position="233"/>
        <end position="268"/>
    </location>
</feature>
<evidence type="ECO:0000313" key="2">
    <source>
        <dbReference type="EMBL" id="CAA9998160.1"/>
    </source>
</evidence>
<sequence>MNSEEVALVFTRRCSRAERNPEVASPERSFAFAAAHSPGLLKCSEIRSCPSATRCSSLPHHDRNAYSSASQTRISSAVSSVFTSKVLSFAVRELQRLDLERRGVEAFVSMARFFPWPLQVVIADLKLLIADLQLLIADLQLLIADLQLFTADSQLLHVVPDRATHRRSTGPLMAHVAAVHAVSTELVRIRFDAKRSPAIGRDENGVTDSEEERAALGTRPSVTAAAWAGAPRISEYPPAENSTGRRKKGIERRAGPQSRHVVKENSFSSGEEVTSRARLVEFKLAVCTGFRIKRVPFRIRYVAHVQTRRSQHFIS</sequence>
<reference evidence="2 3" key="1">
    <citation type="submission" date="2020-02" db="EMBL/GenBank/DDBJ databases">
        <authorList>
            <person name="Ferguson B K."/>
        </authorList>
    </citation>
    <scope>NUCLEOTIDE SEQUENCE [LARGE SCALE GENOMIC DNA]</scope>
</reference>